<evidence type="ECO:0000313" key="8">
    <source>
        <dbReference type="Proteomes" id="UP000030655"/>
    </source>
</evidence>
<dbReference type="Proteomes" id="UP000030655">
    <property type="component" value="Unassembled WGS sequence"/>
</dbReference>
<gene>
    <name evidence="7" type="ORF">H312_00914</name>
</gene>
<dbReference type="FunFam" id="3.40.50.300:FF:000018">
    <property type="entry name" value="Cell division control 48"/>
    <property type="match status" value="1"/>
</dbReference>
<dbReference type="HOGENOM" id="CLU_000688_8_3_1"/>
<keyword evidence="2" id="KW-0677">Repeat</keyword>
<name>A0A059F341_9MICR</name>
<dbReference type="GO" id="GO:1990275">
    <property type="term" value="F:preribosome binding"/>
    <property type="evidence" value="ECO:0007669"/>
    <property type="project" value="TreeGrafter"/>
</dbReference>
<dbReference type="GO" id="GO:0042254">
    <property type="term" value="P:ribosome biogenesis"/>
    <property type="evidence" value="ECO:0007669"/>
    <property type="project" value="TreeGrafter"/>
</dbReference>
<dbReference type="PROSITE" id="PS00674">
    <property type="entry name" value="AAA"/>
    <property type="match status" value="1"/>
</dbReference>
<evidence type="ECO:0000313" key="7">
    <source>
        <dbReference type="EMBL" id="KCZ81590.1"/>
    </source>
</evidence>
<dbReference type="OrthoDB" id="27435at2759"/>
<organism evidence="7 8">
    <name type="scientific">Anncaliia algerae PRA339</name>
    <dbReference type="NCBI Taxonomy" id="1288291"/>
    <lineage>
        <taxon>Eukaryota</taxon>
        <taxon>Fungi</taxon>
        <taxon>Fungi incertae sedis</taxon>
        <taxon>Microsporidia</taxon>
        <taxon>Tubulinosematoidea</taxon>
        <taxon>Tubulinosematidae</taxon>
        <taxon>Anncaliia</taxon>
    </lineage>
</organism>
<evidence type="ECO:0000256" key="1">
    <source>
        <dbReference type="ARBA" id="ARBA00006914"/>
    </source>
</evidence>
<dbReference type="InterPro" id="IPR003960">
    <property type="entry name" value="ATPase_AAA_CS"/>
</dbReference>
<feature type="domain" description="AAA+ ATPase" evidence="6">
    <location>
        <begin position="58"/>
        <end position="165"/>
    </location>
</feature>
<evidence type="ECO:0000256" key="3">
    <source>
        <dbReference type="ARBA" id="ARBA00022741"/>
    </source>
</evidence>
<dbReference type="PANTHER" id="PTHR23077">
    <property type="entry name" value="AAA-FAMILY ATPASE"/>
    <property type="match status" value="1"/>
</dbReference>
<dbReference type="SMART" id="SM00382">
    <property type="entry name" value="AAA"/>
    <property type="match status" value="2"/>
</dbReference>
<dbReference type="AlphaFoldDB" id="A0A059F341"/>
<dbReference type="Pfam" id="PF00004">
    <property type="entry name" value="AAA"/>
    <property type="match status" value="2"/>
</dbReference>
<comment type="similarity">
    <text evidence="1 5">Belongs to the AAA ATPase family.</text>
</comment>
<evidence type="ECO:0000256" key="2">
    <source>
        <dbReference type="ARBA" id="ARBA00022737"/>
    </source>
</evidence>
<dbReference type="GO" id="GO:0016887">
    <property type="term" value="F:ATP hydrolysis activity"/>
    <property type="evidence" value="ECO:0007669"/>
    <property type="project" value="InterPro"/>
</dbReference>
<dbReference type="SUPFAM" id="SSF52540">
    <property type="entry name" value="P-loop containing nucleoside triphosphate hydrolases"/>
    <property type="match status" value="2"/>
</dbReference>
<proteinExistence type="inferred from homology"/>
<keyword evidence="8" id="KW-1185">Reference proteome</keyword>
<reference evidence="7 8" key="2">
    <citation type="submission" date="2014-03" db="EMBL/GenBank/DDBJ databases">
        <title>The Genome Sequence of Anncaliia algerae insect isolate PRA339.</title>
        <authorList>
            <consortium name="The Broad Institute Genome Sequencing Platform"/>
            <consortium name="The Broad Institute Genome Sequencing Center for Infectious Disease"/>
            <person name="Cuomo C."/>
            <person name="Becnel J."/>
            <person name="Sanscrainte N."/>
            <person name="Walker B."/>
            <person name="Young S.K."/>
            <person name="Zeng Q."/>
            <person name="Gargeya S."/>
            <person name="Fitzgerald M."/>
            <person name="Haas B."/>
            <person name="Abouelleil A."/>
            <person name="Alvarado L."/>
            <person name="Arachchi H.M."/>
            <person name="Berlin A.M."/>
            <person name="Chapman S.B."/>
            <person name="Dewar J."/>
            <person name="Goldberg J."/>
            <person name="Griggs A."/>
            <person name="Gujja S."/>
            <person name="Hansen M."/>
            <person name="Howarth C."/>
            <person name="Imamovic A."/>
            <person name="Larimer J."/>
            <person name="McCowan C."/>
            <person name="Murphy C."/>
            <person name="Neiman D."/>
            <person name="Pearson M."/>
            <person name="Priest M."/>
            <person name="Roberts A."/>
            <person name="Saif S."/>
            <person name="Shea T."/>
            <person name="Sisk P."/>
            <person name="Sykes S."/>
            <person name="Wortman J."/>
            <person name="Nusbaum C."/>
            <person name="Birren B."/>
        </authorList>
    </citation>
    <scope>NUCLEOTIDE SEQUENCE [LARGE SCALE GENOMIC DNA]</scope>
    <source>
        <strain evidence="7 8">PRA339</strain>
    </source>
</reference>
<feature type="domain" description="AAA+ ATPase" evidence="6">
    <location>
        <begin position="345"/>
        <end position="479"/>
    </location>
</feature>
<dbReference type="Gene3D" id="3.40.50.300">
    <property type="entry name" value="P-loop containing nucleotide triphosphate hydrolases"/>
    <property type="match status" value="2"/>
</dbReference>
<dbReference type="GO" id="GO:0003723">
    <property type="term" value="F:RNA binding"/>
    <property type="evidence" value="ECO:0007669"/>
    <property type="project" value="TreeGrafter"/>
</dbReference>
<dbReference type="InterPro" id="IPR050168">
    <property type="entry name" value="AAA_ATPase_domain"/>
</dbReference>
<reference evidence="8" key="1">
    <citation type="submission" date="2013-02" db="EMBL/GenBank/DDBJ databases">
        <authorList>
            <consortium name="The Broad Institute Genome Sequencing Platform"/>
            <person name="Cuomo C."/>
            <person name="Becnel J."/>
            <person name="Sanscrainte N."/>
            <person name="Walker B."/>
            <person name="Young S.K."/>
            <person name="Zeng Q."/>
            <person name="Gargeya S."/>
            <person name="Fitzgerald M."/>
            <person name="Haas B."/>
            <person name="Abouelleil A."/>
            <person name="Alvarado L."/>
            <person name="Arachchi H.M."/>
            <person name="Berlin A.M."/>
            <person name="Chapman S.B."/>
            <person name="Dewar J."/>
            <person name="Goldberg J."/>
            <person name="Griggs A."/>
            <person name="Gujja S."/>
            <person name="Hansen M."/>
            <person name="Howarth C."/>
            <person name="Imamovic A."/>
            <person name="Larimer J."/>
            <person name="McCowan C."/>
            <person name="Murphy C."/>
            <person name="Neiman D."/>
            <person name="Pearson M."/>
            <person name="Priest M."/>
            <person name="Roberts A."/>
            <person name="Saif S."/>
            <person name="Shea T."/>
            <person name="Sisk P."/>
            <person name="Sykes S."/>
            <person name="Wortman J."/>
            <person name="Nusbaum C."/>
            <person name="Birren B."/>
        </authorList>
    </citation>
    <scope>NUCLEOTIDE SEQUENCE [LARGE SCALE GENOMIC DNA]</scope>
    <source>
        <strain evidence="8">PRA339</strain>
    </source>
</reference>
<dbReference type="VEuPathDB" id="MicrosporidiaDB:H312_00914"/>
<sequence>MSRNSISDAIRDKYLKENLQNIKHPKLSETPGFRSLKKQFFLFESVFSQNYSIFNQMSHKAILIYGMPGVGKTLAANCIASQLNKPVIICDELISSFRQAVVVKPSVLIVEHIDSFEDKQLKQLCSLLDDLKEDVLVIGTSKTEINEELKRNERFEIQILLKGPSLDERAEIISHLLFKSTIEIKKTKVPIKEAVNTDNIGKGERVQLNSILKKHNRTKNERTSEENKMFIDKKEEEKNSLNIKKKVNEENFDVDAKKIAESTPGFLASDLIKLIRLSCTFAFKEGENKLTTDRILKTIEHIKKIDTSLTFDSIGALEEVKEILNLYIILPTLHPESFKRMGISKPSGVLLYGPPGCGKTMIARAVSNMSHCNFISISGPELISKYVGDSEKDLRELFERAKSLSPCIIFFDEIDSLCMKRSDSGFNNRIVNQILTLMDGINSRGEVYLLAATNRLDALDEALIRPGRFDNIVEIRLPNRKECRDIFEKITKNIPMESFPYDELDFGNLALSGADIAGIIKNAGLMAMKRDLSGNSIILKQDIIEALKKFTVRNS</sequence>
<dbReference type="PANTHER" id="PTHR23077:SF171">
    <property type="entry name" value="NUCLEAR VALOSIN-CONTAINING PROTEIN-LIKE"/>
    <property type="match status" value="1"/>
</dbReference>
<dbReference type="GO" id="GO:0005524">
    <property type="term" value="F:ATP binding"/>
    <property type="evidence" value="ECO:0007669"/>
    <property type="project" value="UniProtKB-KW"/>
</dbReference>
<dbReference type="InterPro" id="IPR003593">
    <property type="entry name" value="AAA+_ATPase"/>
</dbReference>
<evidence type="ECO:0000256" key="5">
    <source>
        <dbReference type="RuleBase" id="RU003651"/>
    </source>
</evidence>
<dbReference type="InterPro" id="IPR027417">
    <property type="entry name" value="P-loop_NTPase"/>
</dbReference>
<keyword evidence="3 5" id="KW-0547">Nucleotide-binding</keyword>
<dbReference type="EMBL" id="KK365139">
    <property type="protein sequence ID" value="KCZ81590.1"/>
    <property type="molecule type" value="Genomic_DNA"/>
</dbReference>
<keyword evidence="4 5" id="KW-0067">ATP-binding</keyword>
<dbReference type="InterPro" id="IPR003959">
    <property type="entry name" value="ATPase_AAA_core"/>
</dbReference>
<evidence type="ECO:0000259" key="6">
    <source>
        <dbReference type="SMART" id="SM00382"/>
    </source>
</evidence>
<accession>A0A059F341</accession>
<dbReference type="Gene3D" id="1.10.8.60">
    <property type="match status" value="2"/>
</dbReference>
<evidence type="ECO:0000256" key="4">
    <source>
        <dbReference type="ARBA" id="ARBA00022840"/>
    </source>
</evidence>
<dbReference type="GO" id="GO:0005634">
    <property type="term" value="C:nucleus"/>
    <property type="evidence" value="ECO:0007669"/>
    <property type="project" value="TreeGrafter"/>
</dbReference>
<protein>
    <recommendedName>
        <fullName evidence="6">AAA+ ATPase domain-containing protein</fullName>
    </recommendedName>
</protein>
<dbReference type="STRING" id="1288291.A0A059F341"/>